<evidence type="ECO:0000256" key="1">
    <source>
        <dbReference type="ARBA" id="ARBA00022737"/>
    </source>
</evidence>
<sequence>MAPKTAADKKRRVSVKGSKNASTEKKAEEVPVTETEKSEPVKPVKRVTRKSQASKPEEAVVEKKEEKKEEEIKEESVSESSQQEEAKEAVSEKAKPAKKTNKKRKSEVEHVAAKSEHVEKNKNGVWAGNLSYTTSEEQIREFFKDCGKIVRMYLPKVSRHCVIQFETAQGQKKAIALSEQKLDGRSLLIKASDDYTKKNKKAKKEGDAEPVESNVVHISGLGNFNAKGEKVSAEDIKKIVEGIAKVVNVTLPKREFSEKLKG</sequence>
<name>A0A075AUJ0_ROZAC</name>
<dbReference type="STRING" id="988480.A0A075AUJ0"/>
<dbReference type="InterPro" id="IPR035979">
    <property type="entry name" value="RBD_domain_sf"/>
</dbReference>
<feature type="compositionally biased region" description="Basic and acidic residues" evidence="4">
    <location>
        <begin position="106"/>
        <end position="121"/>
    </location>
</feature>
<organism evidence="6 8">
    <name type="scientific">Rozella allomycis (strain CSF55)</name>
    <dbReference type="NCBI Taxonomy" id="988480"/>
    <lineage>
        <taxon>Eukaryota</taxon>
        <taxon>Fungi</taxon>
        <taxon>Fungi incertae sedis</taxon>
        <taxon>Cryptomycota</taxon>
        <taxon>Cryptomycota incertae sedis</taxon>
        <taxon>Rozella</taxon>
    </lineage>
</organism>
<evidence type="ECO:0000256" key="2">
    <source>
        <dbReference type="ARBA" id="ARBA00022884"/>
    </source>
</evidence>
<dbReference type="EMBL" id="KE561022">
    <property type="protein sequence ID" value="EPZ33928.1"/>
    <property type="molecule type" value="Genomic_DNA"/>
</dbReference>
<feature type="compositionally biased region" description="Basic and acidic residues" evidence="4">
    <location>
        <begin position="22"/>
        <end position="42"/>
    </location>
</feature>
<dbReference type="InterPro" id="IPR012677">
    <property type="entry name" value="Nucleotide-bd_a/b_plait_sf"/>
</dbReference>
<feature type="domain" description="RRM" evidence="5">
    <location>
        <begin position="123"/>
        <end position="194"/>
    </location>
</feature>
<gene>
    <name evidence="6" type="ORF">O9G_002491</name>
    <name evidence="7" type="ORF">ROZALSC1DRAFT_28389</name>
</gene>
<dbReference type="PROSITE" id="PS50102">
    <property type="entry name" value="RRM"/>
    <property type="match status" value="1"/>
</dbReference>
<dbReference type="Proteomes" id="UP000030755">
    <property type="component" value="Unassembled WGS sequence"/>
</dbReference>
<evidence type="ECO:0000256" key="4">
    <source>
        <dbReference type="SAM" id="MobiDB-lite"/>
    </source>
</evidence>
<reference evidence="7" key="3">
    <citation type="submission" date="2018-08" db="EMBL/GenBank/DDBJ databases">
        <title>Leveraging single-cell genomics to expand the Fungal Tree of Life.</title>
        <authorList>
            <consortium name="DOE Joint Genome Institute"/>
            <person name="Ahrendt S.R."/>
            <person name="Quandt C.A."/>
            <person name="Ciobanu D."/>
            <person name="Clum A."/>
            <person name="Salamov A."/>
            <person name="Andreopoulos B."/>
            <person name="Cheng J.-F."/>
            <person name="Woyke T."/>
            <person name="Pelin A."/>
            <person name="Henrissat B."/>
            <person name="Reynolds N."/>
            <person name="Benny G.L."/>
            <person name="Smith M.E."/>
            <person name="James T.Y."/>
            <person name="Grigoriev I.V."/>
        </authorList>
    </citation>
    <scope>NUCLEOTIDE SEQUENCE</scope>
    <source>
        <strain evidence="7">CSF55</strain>
    </source>
</reference>
<dbReference type="OrthoDB" id="439808at2759"/>
<dbReference type="OMA" id="IVRMYLP"/>
<protein>
    <recommendedName>
        <fullName evidence="5">RRM domain-containing protein</fullName>
    </recommendedName>
</protein>
<feature type="compositionally biased region" description="Basic residues" evidence="4">
    <location>
        <begin position="96"/>
        <end position="105"/>
    </location>
</feature>
<dbReference type="AlphaFoldDB" id="A0A075AUJ0"/>
<feature type="region of interest" description="Disordered" evidence="4">
    <location>
        <begin position="1"/>
        <end position="121"/>
    </location>
</feature>
<feature type="compositionally biased region" description="Basic and acidic residues" evidence="4">
    <location>
        <begin position="55"/>
        <end position="76"/>
    </location>
</feature>
<dbReference type="EMBL" id="ML005115">
    <property type="protein sequence ID" value="RKP20087.1"/>
    <property type="molecule type" value="Genomic_DNA"/>
</dbReference>
<dbReference type="PANTHER" id="PTHR23236:SF119">
    <property type="entry name" value="NUCLEAR RNA-BINDING PROTEIN SART-3"/>
    <property type="match status" value="1"/>
</dbReference>
<dbReference type="PANTHER" id="PTHR23236">
    <property type="entry name" value="EUKARYOTIC TRANSLATION INITIATION FACTOR 4B/4H"/>
    <property type="match status" value="1"/>
</dbReference>
<dbReference type="SUPFAM" id="SSF54928">
    <property type="entry name" value="RNA-binding domain, RBD"/>
    <property type="match status" value="1"/>
</dbReference>
<proteinExistence type="predicted"/>
<dbReference type="InterPro" id="IPR000504">
    <property type="entry name" value="RRM_dom"/>
</dbReference>
<dbReference type="GO" id="GO:0003723">
    <property type="term" value="F:RNA binding"/>
    <property type="evidence" value="ECO:0007669"/>
    <property type="project" value="UniProtKB-UniRule"/>
</dbReference>
<dbReference type="Proteomes" id="UP000281549">
    <property type="component" value="Unassembled WGS sequence"/>
</dbReference>
<evidence type="ECO:0000259" key="5">
    <source>
        <dbReference type="PROSITE" id="PS50102"/>
    </source>
</evidence>
<evidence type="ECO:0000313" key="8">
    <source>
        <dbReference type="Proteomes" id="UP000030755"/>
    </source>
</evidence>
<evidence type="ECO:0000256" key="3">
    <source>
        <dbReference type="PROSITE-ProRule" id="PRU00176"/>
    </source>
</evidence>
<dbReference type="SMART" id="SM00360">
    <property type="entry name" value="RRM"/>
    <property type="match status" value="1"/>
</dbReference>
<keyword evidence="2 3" id="KW-0694">RNA-binding</keyword>
<evidence type="ECO:0000313" key="9">
    <source>
        <dbReference type="Proteomes" id="UP000281549"/>
    </source>
</evidence>
<evidence type="ECO:0000313" key="6">
    <source>
        <dbReference type="EMBL" id="EPZ33928.1"/>
    </source>
</evidence>
<dbReference type="Gene3D" id="3.30.70.330">
    <property type="match status" value="1"/>
</dbReference>
<evidence type="ECO:0000313" key="7">
    <source>
        <dbReference type="EMBL" id="RKP20087.1"/>
    </source>
</evidence>
<feature type="compositionally biased region" description="Basic and acidic residues" evidence="4">
    <location>
        <begin position="84"/>
        <end position="95"/>
    </location>
</feature>
<keyword evidence="8" id="KW-1185">Reference proteome</keyword>
<accession>A0A075AUJ0</accession>
<reference evidence="6 8" key="1">
    <citation type="journal article" date="2013" name="Curr. Biol.">
        <title>Shared signatures of parasitism and phylogenomics unite Cryptomycota and microsporidia.</title>
        <authorList>
            <person name="James T.Y."/>
            <person name="Pelin A."/>
            <person name="Bonen L."/>
            <person name="Ahrendt S."/>
            <person name="Sain D."/>
            <person name="Corradi N."/>
            <person name="Stajich J.E."/>
        </authorList>
    </citation>
    <scope>NUCLEOTIDE SEQUENCE [LARGE SCALE GENOMIC DNA]</scope>
    <source>
        <strain evidence="6">CSF55</strain>
        <strain evidence="6">CSF55</strain>
    </source>
</reference>
<reference evidence="9" key="2">
    <citation type="journal article" date="2018" name="Nat. Microbiol.">
        <title>Leveraging single-cell genomics to expand the fungal tree of life.</title>
        <authorList>
            <person name="Ahrendt S.R."/>
            <person name="Quandt C.A."/>
            <person name="Ciobanu D."/>
            <person name="Clum A."/>
            <person name="Salamov A."/>
            <person name="Andreopoulos B."/>
            <person name="Cheng J.F."/>
            <person name="Woyke T."/>
            <person name="Pelin A."/>
            <person name="Henrissat B."/>
            <person name="Reynolds N.K."/>
            <person name="Benny G.L."/>
            <person name="Smith M.E."/>
            <person name="James T.Y."/>
            <person name="Grigoriev I.V."/>
        </authorList>
    </citation>
    <scope>NUCLEOTIDE SEQUENCE [LARGE SCALE GENOMIC DNA]</scope>
    <source>
        <strain evidence="9">CSF55</strain>
    </source>
</reference>
<keyword evidence="1" id="KW-0677">Repeat</keyword>
<dbReference type="Pfam" id="PF00076">
    <property type="entry name" value="RRM_1"/>
    <property type="match status" value="1"/>
</dbReference>
<dbReference type="HOGENOM" id="CLU_1062277_0_0_1"/>